<dbReference type="EMBL" id="CATOUU010000471">
    <property type="protein sequence ID" value="CAI9931055.1"/>
    <property type="molecule type" value="Genomic_DNA"/>
</dbReference>
<evidence type="ECO:0000256" key="3">
    <source>
        <dbReference type="ARBA" id="ARBA00022490"/>
    </source>
</evidence>
<dbReference type="InterPro" id="IPR016024">
    <property type="entry name" value="ARM-type_fold"/>
</dbReference>
<protein>
    <submittedName>
        <fullName evidence="6">Importin beta-3 subunit</fullName>
    </submittedName>
    <submittedName>
        <fullName evidence="7">Importin_beta-3 subunit</fullName>
    </submittedName>
</protein>
<evidence type="ECO:0000313" key="8">
    <source>
        <dbReference type="Proteomes" id="UP001642409"/>
    </source>
</evidence>
<proteinExistence type="predicted"/>
<reference evidence="6" key="1">
    <citation type="submission" date="2023-06" db="EMBL/GenBank/DDBJ databases">
        <authorList>
            <person name="Kurt Z."/>
        </authorList>
    </citation>
    <scope>NUCLEOTIDE SEQUENCE</scope>
</reference>
<evidence type="ECO:0000256" key="2">
    <source>
        <dbReference type="ARBA" id="ARBA00022448"/>
    </source>
</evidence>
<dbReference type="GO" id="GO:0006606">
    <property type="term" value="P:protein import into nucleus"/>
    <property type="evidence" value="ECO:0007669"/>
    <property type="project" value="InterPro"/>
</dbReference>
<organism evidence="6">
    <name type="scientific">Hexamita inflata</name>
    <dbReference type="NCBI Taxonomy" id="28002"/>
    <lineage>
        <taxon>Eukaryota</taxon>
        <taxon>Metamonada</taxon>
        <taxon>Diplomonadida</taxon>
        <taxon>Hexamitidae</taxon>
        <taxon>Hexamitinae</taxon>
        <taxon>Hexamita</taxon>
    </lineage>
</organism>
<dbReference type="SUPFAM" id="SSF48371">
    <property type="entry name" value="ARM repeat"/>
    <property type="match status" value="1"/>
</dbReference>
<dbReference type="Gene3D" id="1.25.10.10">
    <property type="entry name" value="Leucine-rich Repeat Variant"/>
    <property type="match status" value="1"/>
</dbReference>
<dbReference type="Proteomes" id="UP001642409">
    <property type="component" value="Unassembled WGS sequence"/>
</dbReference>
<keyword evidence="2" id="KW-0813">Transport</keyword>
<evidence type="ECO:0000256" key="1">
    <source>
        <dbReference type="ARBA" id="ARBA00004496"/>
    </source>
</evidence>
<comment type="caution">
    <text evidence="6">The sequence shown here is derived from an EMBL/GenBank/DDBJ whole genome shotgun (WGS) entry which is preliminary data.</text>
</comment>
<dbReference type="GO" id="GO:0005737">
    <property type="term" value="C:cytoplasm"/>
    <property type="evidence" value="ECO:0007669"/>
    <property type="project" value="UniProtKB-SubCell"/>
</dbReference>
<dbReference type="EMBL" id="CAXDID020000116">
    <property type="protein sequence ID" value="CAL6030543.1"/>
    <property type="molecule type" value="Genomic_DNA"/>
</dbReference>
<sequence>MNAEQFRACLLTIKNSKDSQEIRGAEAAYIEFRNQNPSDYFLQLLINELTQKSEVQQHAIVLLRQDINTNASKSALYRLQDQTMGRQLMIQLLQYVASQPNEQLAQAIALYSLNELIEKRPFEEVFDFVQQGIKSQTKEVREVCAYIISEICTAKLTTIQQVSFDFLAYLQLVIQDQADSVALRGIEALGNMLVNNEDESAQPIIPLTVCAQMLEAMIMRIVQAIQNKSFKHSEKMLFALANLIDQQGDNFSEQIPQLVSLAENIMQIQADGTQEEMQKIAVRMFMHICETCTNVRKQLKDMLQNFIRLYVIPGLVPSDQDIENWLNVEVDYEFSDNTMTAVCEECIAKVAFVLGKQIVNPLIHEIVESAKKSTNWKLHLAAVVAVTTASQGMADVCKQKDVEFYTEALLQFLSSEHPRVRFEVLNAITILSDHFNPKIQKMHKQIIPALCSEASDPHPKVHVHASTAMITFMHGLTYENVYEYFQIFQDLIRISLQQGIVAGSNALTILSSLCDIVDPEDMVPVLNEFMPQILGQFENIMDQIKSVPDFTEDQTIFIVSIVECIAAAAKSSPSLFNNYIEKIMQNYVIIINRSCSQLEHSMFAQTVKSMNELTDKFAEQIAPFVEQVYPLLINVLQKSPLVTSTQLETEGEVSLDTHVLEQQNQILSFLADFMDAYPQGFQSHFEELVGVMTSYKALGMQQIGGLIYCQAQLLHLATYCQLDANQVHNLFFKNIHGLLNPDEESTEFKRPISNLEDVADALDAVALYIRFYCQHYIACVKANTELPGFDETVKKTFSSLQYQHEMIHKLMNDQNTEVDMQQYDEEEQESAAQELQDQYRECMESVGLCYQQFVKELGAQIPQQMLVELNQVAMKFLSAGIDGLALFETVEGISLYADFSKDVKAEYVMQMFQPASELLIKYLTQKVDFVLTRDSFYCLYEYLRKTNDFTIANNSTLLNQCITLLEELKTDGSEEALGAYDNICSYMTVAGLIVGQPAEYWGPLMDYCMVMESDYEEIVHVLEFFLDQFVSNPAFKNLTSQVIKITVQLFFSTYYTEMKNKSDNSQIVQKVKALLQMYGNEALQVAKQSSSFVQKNFANFTQ</sequence>
<reference evidence="7 8" key="2">
    <citation type="submission" date="2024-07" db="EMBL/GenBank/DDBJ databases">
        <authorList>
            <person name="Akdeniz Z."/>
        </authorList>
    </citation>
    <scope>NUCLEOTIDE SEQUENCE [LARGE SCALE GENOMIC DNA]</scope>
</reference>
<dbReference type="InterPro" id="IPR040122">
    <property type="entry name" value="Importin_beta"/>
</dbReference>
<evidence type="ECO:0000256" key="5">
    <source>
        <dbReference type="ARBA" id="ARBA00022927"/>
    </source>
</evidence>
<dbReference type="AlphaFoldDB" id="A0AA86P5S3"/>
<gene>
    <name evidence="6" type="ORF">HINF_LOCUS18700</name>
    <name evidence="7" type="ORF">HINF_LOCUS33420</name>
</gene>
<keyword evidence="4" id="KW-0677">Repeat</keyword>
<accession>A0AA86P5S3</accession>
<evidence type="ECO:0000313" key="7">
    <source>
        <dbReference type="EMBL" id="CAL6030543.1"/>
    </source>
</evidence>
<keyword evidence="5" id="KW-0653">Protein transport</keyword>
<keyword evidence="3" id="KW-0963">Cytoplasm</keyword>
<name>A0AA86P5S3_9EUKA</name>
<comment type="subcellular location">
    <subcellularLocation>
        <location evidence="1">Cytoplasm</location>
    </subcellularLocation>
</comment>
<dbReference type="InterPro" id="IPR011989">
    <property type="entry name" value="ARM-like"/>
</dbReference>
<evidence type="ECO:0000256" key="4">
    <source>
        <dbReference type="ARBA" id="ARBA00022737"/>
    </source>
</evidence>
<evidence type="ECO:0000313" key="6">
    <source>
        <dbReference type="EMBL" id="CAI9931055.1"/>
    </source>
</evidence>
<keyword evidence="8" id="KW-1185">Reference proteome</keyword>
<dbReference type="PANTHER" id="PTHR10527">
    <property type="entry name" value="IMPORTIN BETA"/>
    <property type="match status" value="1"/>
</dbReference>